<name>A0ABQ7G4U3_DUNSA</name>
<feature type="compositionally biased region" description="Basic residues" evidence="1">
    <location>
        <begin position="1"/>
        <end position="10"/>
    </location>
</feature>
<dbReference type="Gene3D" id="3.40.1410.10">
    <property type="entry name" value="Chorismate lyase-like"/>
    <property type="match status" value="1"/>
</dbReference>
<proteinExistence type="predicted"/>
<comment type="caution">
    <text evidence="2">The sequence shown here is derived from an EMBL/GenBank/DDBJ whole genome shotgun (WGS) entry which is preliminary data.</text>
</comment>
<feature type="region of interest" description="Disordered" evidence="1">
    <location>
        <begin position="180"/>
        <end position="201"/>
    </location>
</feature>
<gene>
    <name evidence="2" type="ORF">DUNSADRAFT_15714</name>
</gene>
<dbReference type="Proteomes" id="UP000815325">
    <property type="component" value="Unassembled WGS sequence"/>
</dbReference>
<evidence type="ECO:0008006" key="4">
    <source>
        <dbReference type="Google" id="ProtNLM"/>
    </source>
</evidence>
<protein>
    <recommendedName>
        <fullName evidence="4">DUF98 domain-containing protein</fullName>
    </recommendedName>
</protein>
<evidence type="ECO:0000313" key="2">
    <source>
        <dbReference type="EMBL" id="KAF5829630.1"/>
    </source>
</evidence>
<dbReference type="EMBL" id="MU070134">
    <property type="protein sequence ID" value="KAF5829630.1"/>
    <property type="molecule type" value="Genomic_DNA"/>
</dbReference>
<keyword evidence="3" id="KW-1185">Reference proteome</keyword>
<evidence type="ECO:0000313" key="3">
    <source>
        <dbReference type="Proteomes" id="UP000815325"/>
    </source>
</evidence>
<dbReference type="Pfam" id="PF01947">
    <property type="entry name" value="Rv2949c-like"/>
    <property type="match status" value="2"/>
</dbReference>
<reference evidence="2" key="1">
    <citation type="submission" date="2017-08" db="EMBL/GenBank/DDBJ databases">
        <authorList>
            <person name="Polle J.E."/>
            <person name="Barry K."/>
            <person name="Cushman J."/>
            <person name="Schmutz J."/>
            <person name="Tran D."/>
            <person name="Hathwaick L.T."/>
            <person name="Yim W.C."/>
            <person name="Jenkins J."/>
            <person name="Mckie-Krisberg Z.M."/>
            <person name="Prochnik S."/>
            <person name="Lindquist E."/>
            <person name="Dockter R.B."/>
            <person name="Adam C."/>
            <person name="Molina H."/>
            <person name="Bunkerborg J."/>
            <person name="Jin E."/>
            <person name="Buchheim M."/>
            <person name="Magnuson J."/>
        </authorList>
    </citation>
    <scope>NUCLEOTIDE SEQUENCE</scope>
    <source>
        <strain evidence="2">CCAP 19/18</strain>
    </source>
</reference>
<dbReference type="InterPro" id="IPR002800">
    <property type="entry name" value="Rv2949c-like"/>
</dbReference>
<dbReference type="InterPro" id="IPR028978">
    <property type="entry name" value="Chorismate_lyase_/UTRA_dom_sf"/>
</dbReference>
<sequence length="305" mass="33196">MALNHSHRALHSCSHLQQPQPASSSSCVHGHASSSSRSRLPGNLRAKQLCFSRHASLQGEDEAIASNSAGPCWHALRAPAIWEGTEDEALRSPTSAFRGLPPTWKVLLLSDGSVTRHLQLLTSATTKADCFEMLDIGSSADALPPEVQSIPGPRIQRQVLLRPSSSLASPVSDRLAYTSSRKSDAASVDHTGAVAGPGNSGRPPGMQPLVYACSWWNADQAGMYLQDRSQPIWNSLSQGHVELYREVQHVYHGHNAHVEDLLGCPGPLWGRQYFFWHGGKPLTLIYEVFSPKLQDYLGTIDGANR</sequence>
<organism evidence="2 3">
    <name type="scientific">Dunaliella salina</name>
    <name type="common">Green alga</name>
    <name type="synonym">Protococcus salinus</name>
    <dbReference type="NCBI Taxonomy" id="3046"/>
    <lineage>
        <taxon>Eukaryota</taxon>
        <taxon>Viridiplantae</taxon>
        <taxon>Chlorophyta</taxon>
        <taxon>core chlorophytes</taxon>
        <taxon>Chlorophyceae</taxon>
        <taxon>CS clade</taxon>
        <taxon>Chlamydomonadales</taxon>
        <taxon>Dunaliellaceae</taxon>
        <taxon>Dunaliella</taxon>
    </lineage>
</organism>
<feature type="compositionally biased region" description="Low complexity" evidence="1">
    <location>
        <begin position="22"/>
        <end position="39"/>
    </location>
</feature>
<dbReference type="SUPFAM" id="SSF64288">
    <property type="entry name" value="Chorismate lyase-like"/>
    <property type="match status" value="2"/>
</dbReference>
<evidence type="ECO:0000256" key="1">
    <source>
        <dbReference type="SAM" id="MobiDB-lite"/>
    </source>
</evidence>
<accession>A0ABQ7G4U3</accession>
<feature type="region of interest" description="Disordered" evidence="1">
    <location>
        <begin position="1"/>
        <end position="40"/>
    </location>
</feature>